<feature type="compositionally biased region" description="Polar residues" evidence="1">
    <location>
        <begin position="13"/>
        <end position="30"/>
    </location>
</feature>
<evidence type="ECO:0000313" key="2">
    <source>
        <dbReference type="EMBL" id="KAK7550856.1"/>
    </source>
</evidence>
<sequence>MQSTAAMFRFFTSPAQPTSPERDSNAQAQTDIIARPSSPRLQLTYAQRLEETVAVLRADISSQKTHYESLLSSTTSASQTKLAETRAAYDARIERLNSRVTYLEDEVAELRESNRRLGRRKEELEAAGRERDEAMTALEGERFELQRDNGGLREERARLKARLQAERARREKATRLFAEAQEALRVEDEDDSNDEDEDDRFEDTSEEQPAAAPKLLRQSASRTSLNRQGSERDRTKKQGGKPQQQQQQRRQDRSTNTTSTPRAQTASTTSPADDTDPFTGETLRGVPSHESREQQQQQGDQHSHTTPAQRLSNVDPRSLDALRTLGPSRNNSPTPQPPSQRKKAAGPSARGSGSAGADKEASLLPLVGFNARAVNMAPRHGRKRARVDSDGEGDSAATS</sequence>
<name>A0ABR1MKH0_9PEZI</name>
<feature type="compositionally biased region" description="Low complexity" evidence="1">
    <location>
        <begin position="345"/>
        <end position="356"/>
    </location>
</feature>
<evidence type="ECO:0000256" key="1">
    <source>
        <dbReference type="SAM" id="MobiDB-lite"/>
    </source>
</evidence>
<feature type="compositionally biased region" description="Polar residues" evidence="1">
    <location>
        <begin position="218"/>
        <end position="228"/>
    </location>
</feature>
<evidence type="ECO:0000313" key="3">
    <source>
        <dbReference type="Proteomes" id="UP001365128"/>
    </source>
</evidence>
<dbReference type="EMBL" id="JBBPDW010000007">
    <property type="protein sequence ID" value="KAK7550856.1"/>
    <property type="molecule type" value="Genomic_DNA"/>
</dbReference>
<organism evidence="2 3">
    <name type="scientific">Phyllosticta citricarpa</name>
    <dbReference type="NCBI Taxonomy" id="55181"/>
    <lineage>
        <taxon>Eukaryota</taxon>
        <taxon>Fungi</taxon>
        <taxon>Dikarya</taxon>
        <taxon>Ascomycota</taxon>
        <taxon>Pezizomycotina</taxon>
        <taxon>Dothideomycetes</taxon>
        <taxon>Dothideomycetes incertae sedis</taxon>
        <taxon>Botryosphaeriales</taxon>
        <taxon>Phyllostictaceae</taxon>
        <taxon>Phyllosticta</taxon>
    </lineage>
</organism>
<gene>
    <name evidence="2" type="ORF">IWX46DRAFT_594273</name>
</gene>
<comment type="caution">
    <text evidence="2">The sequence shown here is derived from an EMBL/GenBank/DDBJ whole genome shotgun (WGS) entry which is preliminary data.</text>
</comment>
<keyword evidence="3" id="KW-1185">Reference proteome</keyword>
<feature type="region of interest" description="Disordered" evidence="1">
    <location>
        <begin position="373"/>
        <end position="399"/>
    </location>
</feature>
<accession>A0ABR1MKH0</accession>
<reference evidence="2 3" key="1">
    <citation type="submission" date="2024-04" db="EMBL/GenBank/DDBJ databases">
        <title>Phyllosticta paracitricarpa is synonymous to the EU quarantine fungus P. citricarpa based on phylogenomic analyses.</title>
        <authorList>
            <consortium name="Lawrence Berkeley National Laboratory"/>
            <person name="Van Ingen-Buijs V.A."/>
            <person name="Van Westerhoven A.C."/>
            <person name="Haridas S."/>
            <person name="Skiadas P."/>
            <person name="Martin F."/>
            <person name="Groenewald J.Z."/>
            <person name="Crous P.W."/>
            <person name="Seidl M.F."/>
        </authorList>
    </citation>
    <scope>NUCLEOTIDE SEQUENCE [LARGE SCALE GENOMIC DNA]</scope>
    <source>
        <strain evidence="2 3">CBS 122670</strain>
    </source>
</reference>
<feature type="compositionally biased region" description="Polar residues" evidence="1">
    <location>
        <begin position="254"/>
        <end position="264"/>
    </location>
</feature>
<feature type="region of interest" description="Disordered" evidence="1">
    <location>
        <begin position="166"/>
        <end position="359"/>
    </location>
</feature>
<protein>
    <submittedName>
        <fullName evidence="2">Uncharacterized protein</fullName>
    </submittedName>
</protein>
<dbReference type="Proteomes" id="UP001365128">
    <property type="component" value="Unassembled WGS sequence"/>
</dbReference>
<feature type="region of interest" description="Disordered" evidence="1">
    <location>
        <begin position="1"/>
        <end position="35"/>
    </location>
</feature>
<feature type="compositionally biased region" description="Acidic residues" evidence="1">
    <location>
        <begin position="187"/>
        <end position="206"/>
    </location>
</feature>
<proteinExistence type="predicted"/>